<accession>A0A4S8MVK4</accession>
<organism evidence="3 4">
    <name type="scientific">Dendrothele bispora (strain CBS 962.96)</name>
    <dbReference type="NCBI Taxonomy" id="1314807"/>
    <lineage>
        <taxon>Eukaryota</taxon>
        <taxon>Fungi</taxon>
        <taxon>Dikarya</taxon>
        <taxon>Basidiomycota</taxon>
        <taxon>Agaricomycotina</taxon>
        <taxon>Agaricomycetes</taxon>
        <taxon>Agaricomycetidae</taxon>
        <taxon>Agaricales</taxon>
        <taxon>Agaricales incertae sedis</taxon>
        <taxon>Dendrothele</taxon>
    </lineage>
</organism>
<dbReference type="Pfam" id="PF18758">
    <property type="entry name" value="KDZ"/>
    <property type="match status" value="1"/>
</dbReference>
<sequence length="738" mass="85150">MFPCSPSQPSVVITTRTLEYYRILYLRCPRLSIQPFVKTLCDIHGFPYQPYLSQQMSICFDLYLDVLSHVKSRVSKALGRGDRDWRLSNTCPACEYCLEGEEQLKFSMMFCMDGNDSLKRMERRSDGTDEEGNPSSGPSKERIDRRVGGGTFFLSNEEVNCFATTIEKGLLETLTEEDTPCMPRWKNMDDKATASMWGIFEETGIFLSLCRHGFVLLFADMVRSGEQAKYALAIIDRLMDVLGERLGGGYDIGCGFKTTISRSPLASKAERLQYTSLVGTFHGHAHCRLCQIDHLGSYVEGNGLEDSEGCERFFSKSNALASSIRHASKFHRRQAIAAFAEHNDDFETYSNLIKFLRNNYVQALEICGDYHYLLEEMRQMGIASTERFKEWLAEEKTYLQGLQKQPEKETVQIEYYQTLVELDKAEKVHKEFVSHWLVAENPSTGNYSASITQKLETQRRHAAENYKDLKEHCQALERKLEIQTRWSPGSKEWEDTKRAAERQRYQKCVDRLKGLVVARLFELTRMNKSQTGYKMRKHIGKALQSRSQAVRTALNNYNKAAAALDPPGLQLDWESVMECTFLADFDVLRDVRQDVRDKEWADPRKRAAMDRYFKICRAREELKRLNIEIRRVATYLRDEDIYLRRKEEELASTDPDLARQIQVYRLRRGRFNAMHWKQLHEIAKLDGFTGTLEPGIGKLTVAQPDGDDEDSDEEQVNDDYEDVEQIMKVTNDISPAVV</sequence>
<dbReference type="PANTHER" id="PTHR33096">
    <property type="entry name" value="CXC2 DOMAIN-CONTAINING PROTEIN"/>
    <property type="match status" value="1"/>
</dbReference>
<evidence type="ECO:0000256" key="2">
    <source>
        <dbReference type="SAM" id="MobiDB-lite"/>
    </source>
</evidence>
<protein>
    <recommendedName>
        <fullName evidence="5">CxC1-like cysteine cluster associated with KDZ transposases domain-containing protein</fullName>
    </recommendedName>
</protein>
<dbReference type="EMBL" id="ML179038">
    <property type="protein sequence ID" value="THV07308.1"/>
    <property type="molecule type" value="Genomic_DNA"/>
</dbReference>
<dbReference type="OrthoDB" id="2505969at2759"/>
<reference evidence="3 4" key="1">
    <citation type="journal article" date="2019" name="Nat. Ecol. Evol.">
        <title>Megaphylogeny resolves global patterns of mushroom evolution.</title>
        <authorList>
            <person name="Varga T."/>
            <person name="Krizsan K."/>
            <person name="Foldi C."/>
            <person name="Dima B."/>
            <person name="Sanchez-Garcia M."/>
            <person name="Sanchez-Ramirez S."/>
            <person name="Szollosi G.J."/>
            <person name="Szarkandi J.G."/>
            <person name="Papp V."/>
            <person name="Albert L."/>
            <person name="Andreopoulos W."/>
            <person name="Angelini C."/>
            <person name="Antonin V."/>
            <person name="Barry K.W."/>
            <person name="Bougher N.L."/>
            <person name="Buchanan P."/>
            <person name="Buyck B."/>
            <person name="Bense V."/>
            <person name="Catcheside P."/>
            <person name="Chovatia M."/>
            <person name="Cooper J."/>
            <person name="Damon W."/>
            <person name="Desjardin D."/>
            <person name="Finy P."/>
            <person name="Geml J."/>
            <person name="Haridas S."/>
            <person name="Hughes K."/>
            <person name="Justo A."/>
            <person name="Karasinski D."/>
            <person name="Kautmanova I."/>
            <person name="Kiss B."/>
            <person name="Kocsube S."/>
            <person name="Kotiranta H."/>
            <person name="LaButti K.M."/>
            <person name="Lechner B.E."/>
            <person name="Liimatainen K."/>
            <person name="Lipzen A."/>
            <person name="Lukacs Z."/>
            <person name="Mihaltcheva S."/>
            <person name="Morgado L.N."/>
            <person name="Niskanen T."/>
            <person name="Noordeloos M.E."/>
            <person name="Ohm R.A."/>
            <person name="Ortiz-Santana B."/>
            <person name="Ovrebo C."/>
            <person name="Racz N."/>
            <person name="Riley R."/>
            <person name="Savchenko A."/>
            <person name="Shiryaev A."/>
            <person name="Soop K."/>
            <person name="Spirin V."/>
            <person name="Szebenyi C."/>
            <person name="Tomsovsky M."/>
            <person name="Tulloss R.E."/>
            <person name="Uehling J."/>
            <person name="Grigoriev I.V."/>
            <person name="Vagvolgyi C."/>
            <person name="Papp T."/>
            <person name="Martin F.M."/>
            <person name="Miettinen O."/>
            <person name="Hibbett D.S."/>
            <person name="Nagy L.G."/>
        </authorList>
    </citation>
    <scope>NUCLEOTIDE SEQUENCE [LARGE SCALE GENOMIC DNA]</scope>
    <source>
        <strain evidence="3 4">CBS 962.96</strain>
    </source>
</reference>
<name>A0A4S8MVK4_DENBC</name>
<feature type="coiled-coil region" evidence="1">
    <location>
        <begin position="452"/>
        <end position="479"/>
    </location>
</feature>
<proteinExistence type="predicted"/>
<evidence type="ECO:0000313" key="4">
    <source>
        <dbReference type="Proteomes" id="UP000297245"/>
    </source>
</evidence>
<feature type="region of interest" description="Disordered" evidence="2">
    <location>
        <begin position="122"/>
        <end position="145"/>
    </location>
</feature>
<dbReference type="InterPro" id="IPR040521">
    <property type="entry name" value="KDZ"/>
</dbReference>
<keyword evidence="1" id="KW-0175">Coiled coil</keyword>
<evidence type="ECO:0008006" key="5">
    <source>
        <dbReference type="Google" id="ProtNLM"/>
    </source>
</evidence>
<dbReference type="PANTHER" id="PTHR33096:SF1">
    <property type="entry name" value="CXC1-LIKE CYSTEINE CLUSTER ASSOCIATED WITH KDZ TRANSPOSASES DOMAIN-CONTAINING PROTEIN"/>
    <property type="match status" value="1"/>
</dbReference>
<dbReference type="Proteomes" id="UP000297245">
    <property type="component" value="Unassembled WGS sequence"/>
</dbReference>
<dbReference type="AlphaFoldDB" id="A0A4S8MVK4"/>
<gene>
    <name evidence="3" type="ORF">K435DRAFT_815535</name>
</gene>
<keyword evidence="4" id="KW-1185">Reference proteome</keyword>
<evidence type="ECO:0000256" key="1">
    <source>
        <dbReference type="SAM" id="Coils"/>
    </source>
</evidence>
<evidence type="ECO:0000313" key="3">
    <source>
        <dbReference type="EMBL" id="THV07308.1"/>
    </source>
</evidence>